<evidence type="ECO:0000313" key="2">
    <source>
        <dbReference type="EMBL" id="OSX56584.1"/>
    </source>
</evidence>
<dbReference type="Proteomes" id="UP000194127">
    <property type="component" value="Unassembled WGS sequence"/>
</dbReference>
<dbReference type="OrthoDB" id="2805164at2759"/>
<protein>
    <submittedName>
        <fullName evidence="2">Uncharacterized protein</fullName>
    </submittedName>
</protein>
<gene>
    <name evidence="2" type="ORF">POSPLADRAFT_1100816</name>
</gene>
<proteinExistence type="predicted"/>
<feature type="non-terminal residue" evidence="2">
    <location>
        <position position="1"/>
    </location>
</feature>
<reference evidence="2 3" key="1">
    <citation type="submission" date="2017-04" db="EMBL/GenBank/DDBJ databases">
        <title>Genome Sequence of the Model Brown-Rot Fungus Postia placenta SB12.</title>
        <authorList>
            <consortium name="DOE Joint Genome Institute"/>
            <person name="Gaskell J."/>
            <person name="Kersten P."/>
            <person name="Larrondo L.F."/>
            <person name="Canessa P."/>
            <person name="Martinez D."/>
            <person name="Hibbett D."/>
            <person name="Schmoll M."/>
            <person name="Kubicek C.P."/>
            <person name="Martinez A.T."/>
            <person name="Yadav J."/>
            <person name="Master E."/>
            <person name="Magnuson J.K."/>
            <person name="James T."/>
            <person name="Yaver D."/>
            <person name="Berka R."/>
            <person name="Labutti K."/>
            <person name="Lipzen A."/>
            <person name="Aerts A."/>
            <person name="Barry K."/>
            <person name="Henrissat B."/>
            <person name="Blanchette R."/>
            <person name="Grigoriev I."/>
            <person name="Cullen D."/>
        </authorList>
    </citation>
    <scope>NUCLEOTIDE SEQUENCE [LARGE SCALE GENOMIC DNA]</scope>
    <source>
        <strain evidence="2 3">MAD-698-R-SB12</strain>
    </source>
</reference>
<organism evidence="2 3">
    <name type="scientific">Postia placenta MAD-698-R-SB12</name>
    <dbReference type="NCBI Taxonomy" id="670580"/>
    <lineage>
        <taxon>Eukaryota</taxon>
        <taxon>Fungi</taxon>
        <taxon>Dikarya</taxon>
        <taxon>Basidiomycota</taxon>
        <taxon>Agaricomycotina</taxon>
        <taxon>Agaricomycetes</taxon>
        <taxon>Polyporales</taxon>
        <taxon>Adustoporiaceae</taxon>
        <taxon>Rhodonia</taxon>
    </lineage>
</organism>
<feature type="region of interest" description="Disordered" evidence="1">
    <location>
        <begin position="60"/>
        <end position="94"/>
    </location>
</feature>
<dbReference type="EMBL" id="KZ110612">
    <property type="protein sequence ID" value="OSX56584.1"/>
    <property type="molecule type" value="Genomic_DNA"/>
</dbReference>
<keyword evidence="3" id="KW-1185">Reference proteome</keyword>
<feature type="non-terminal residue" evidence="2">
    <location>
        <position position="94"/>
    </location>
</feature>
<evidence type="ECO:0000313" key="3">
    <source>
        <dbReference type="Proteomes" id="UP000194127"/>
    </source>
</evidence>
<evidence type="ECO:0000256" key="1">
    <source>
        <dbReference type="SAM" id="MobiDB-lite"/>
    </source>
</evidence>
<dbReference type="AlphaFoldDB" id="A0A1X6MJL8"/>
<dbReference type="GeneID" id="36328154"/>
<sequence>VAACQGQVHAFDSQDLVDVYIPDGPETIIYPPVSLKLSSPIQIKREEICLQTLRQSQSLRRVRVKKESRSPSPRILLGPPRRQRSPPRQQSLTY</sequence>
<name>A0A1X6MJL8_9APHY</name>
<accession>A0A1X6MJL8</accession>
<dbReference type="RefSeq" id="XP_024333378.1">
    <property type="nucleotide sequence ID" value="XM_024483205.1"/>
</dbReference>